<evidence type="ECO:0000313" key="1">
    <source>
        <dbReference type="EMBL" id="JAA56699.1"/>
    </source>
</evidence>
<name>L7M0T5_RHIPC</name>
<protein>
    <submittedName>
        <fullName evidence="1">Uncharacterized protein</fullName>
    </submittedName>
</protein>
<reference evidence="1" key="2">
    <citation type="journal article" date="2015" name="J. Proteomics">
        <title>Sexual differences in the sialomes of the zebra tick, Rhipicephalus pulchellus.</title>
        <authorList>
            <person name="Tan A.W."/>
            <person name="Francischetti I.M."/>
            <person name="Slovak M."/>
            <person name="Kini R.M."/>
            <person name="Ribeiro J.M."/>
        </authorList>
    </citation>
    <scope>NUCLEOTIDE SEQUENCE</scope>
    <source>
        <tissue evidence="1">Salivary gland</tissue>
    </source>
</reference>
<organism evidence="1">
    <name type="scientific">Rhipicephalus pulchellus</name>
    <name type="common">Yellow backed tick</name>
    <name type="synonym">Dermacentor pulchellus</name>
    <dbReference type="NCBI Taxonomy" id="72859"/>
    <lineage>
        <taxon>Eukaryota</taxon>
        <taxon>Metazoa</taxon>
        <taxon>Ecdysozoa</taxon>
        <taxon>Arthropoda</taxon>
        <taxon>Chelicerata</taxon>
        <taxon>Arachnida</taxon>
        <taxon>Acari</taxon>
        <taxon>Parasitiformes</taxon>
        <taxon>Ixodida</taxon>
        <taxon>Ixodoidea</taxon>
        <taxon>Ixodidae</taxon>
        <taxon>Rhipicephalinae</taxon>
        <taxon>Rhipicephalus</taxon>
        <taxon>Rhipicephalus</taxon>
    </lineage>
</organism>
<dbReference type="EMBL" id="GACK01008335">
    <property type="protein sequence ID" value="JAA56699.1"/>
    <property type="molecule type" value="mRNA"/>
</dbReference>
<dbReference type="AlphaFoldDB" id="L7M0T5"/>
<accession>L7M0T5</accession>
<sequence>MQYSACYEATLLMHYLLIYSFIRCLPFTRGHCRKSVPATITTFRLHKVKRCLESQCYKSKHIACGT</sequence>
<reference evidence="1" key="1">
    <citation type="submission" date="2012-11" db="EMBL/GenBank/DDBJ databases">
        <authorList>
            <person name="Lucero-Rivera Y.E."/>
            <person name="Tovar-Ramirez D."/>
        </authorList>
    </citation>
    <scope>NUCLEOTIDE SEQUENCE</scope>
    <source>
        <tissue evidence="1">Salivary gland</tissue>
    </source>
</reference>
<proteinExistence type="evidence at transcript level"/>